<reference evidence="2" key="1">
    <citation type="submission" date="2017-09" db="EMBL/GenBank/DDBJ databases">
        <title>Contemporary evolution of a Lepidopteran species, Heliothis virescens, in response to modern agricultural practices.</title>
        <authorList>
            <person name="Fritz M.L."/>
            <person name="Deyonke A.M."/>
            <person name="Papanicolaou A."/>
            <person name="Micinski S."/>
            <person name="Westbrook J."/>
            <person name="Gould F."/>
        </authorList>
    </citation>
    <scope>NUCLEOTIDE SEQUENCE [LARGE SCALE GENOMIC DNA]</scope>
    <source>
        <strain evidence="2">HvINT-</strain>
        <tissue evidence="2">Whole body</tissue>
    </source>
</reference>
<gene>
    <name evidence="2" type="ORF">B5V51_4930</name>
</gene>
<accession>A0A2A4JAC7</accession>
<feature type="compositionally biased region" description="Polar residues" evidence="1">
    <location>
        <begin position="289"/>
        <end position="311"/>
    </location>
</feature>
<dbReference type="EMBL" id="NWSH01002273">
    <property type="protein sequence ID" value="PCG68716.1"/>
    <property type="molecule type" value="Genomic_DNA"/>
</dbReference>
<feature type="region of interest" description="Disordered" evidence="1">
    <location>
        <begin position="439"/>
        <end position="483"/>
    </location>
</feature>
<organism evidence="2">
    <name type="scientific">Heliothis virescens</name>
    <name type="common">Tobacco budworm moth</name>
    <dbReference type="NCBI Taxonomy" id="7102"/>
    <lineage>
        <taxon>Eukaryota</taxon>
        <taxon>Metazoa</taxon>
        <taxon>Ecdysozoa</taxon>
        <taxon>Arthropoda</taxon>
        <taxon>Hexapoda</taxon>
        <taxon>Insecta</taxon>
        <taxon>Pterygota</taxon>
        <taxon>Neoptera</taxon>
        <taxon>Endopterygota</taxon>
        <taxon>Lepidoptera</taxon>
        <taxon>Glossata</taxon>
        <taxon>Ditrysia</taxon>
        <taxon>Noctuoidea</taxon>
        <taxon>Noctuidae</taxon>
        <taxon>Heliothinae</taxon>
        <taxon>Heliothis</taxon>
    </lineage>
</organism>
<dbReference type="AlphaFoldDB" id="A0A2A4JAC7"/>
<feature type="compositionally biased region" description="Polar residues" evidence="1">
    <location>
        <begin position="355"/>
        <end position="380"/>
    </location>
</feature>
<protein>
    <submittedName>
        <fullName evidence="2">Uncharacterized protein</fullName>
    </submittedName>
</protein>
<proteinExistence type="predicted"/>
<evidence type="ECO:0000313" key="2">
    <source>
        <dbReference type="EMBL" id="PCG68716.1"/>
    </source>
</evidence>
<comment type="caution">
    <text evidence="2">The sequence shown here is derived from an EMBL/GenBank/DDBJ whole genome shotgun (WGS) entry which is preliminary data.</text>
</comment>
<feature type="compositionally biased region" description="Polar residues" evidence="1">
    <location>
        <begin position="318"/>
        <end position="335"/>
    </location>
</feature>
<feature type="region of interest" description="Disordered" evidence="1">
    <location>
        <begin position="232"/>
        <end position="335"/>
    </location>
</feature>
<feature type="region of interest" description="Disordered" evidence="1">
    <location>
        <begin position="349"/>
        <end position="380"/>
    </location>
</feature>
<evidence type="ECO:0000256" key="1">
    <source>
        <dbReference type="SAM" id="MobiDB-lite"/>
    </source>
</evidence>
<feature type="compositionally biased region" description="Basic and acidic residues" evidence="1">
    <location>
        <begin position="441"/>
        <end position="461"/>
    </location>
</feature>
<sequence>MWMLVFSYYHALKVATAFKTFPAVLPPNDNDYGLELAVRRRRTKSLLGEEQLRKKLVAHFNGERTSSVSNEPFLRTPIQISSGMVNSTDNSIEEDVPESDTMKPLTMSCTGWSDIGAYEDWFGSEVMIPRDTDRILEQIVLMLLRIGAYLKNEGIESILDSHKLDSAVPPSWHQCDNIDCSAMNADDTDTPPLVGSSKGNTASYLREYPQIFMKKINSDNPQTERTIASLKNVHSHGETDDGITNKNKVKHISSGTSSETTSFDFEKIPSKKKITISDNNSTDDKKNIQQKSPTVLETSQIANAEGNINNSKLREQPNSDQQTKINDSPMSNEYQNNLHEGNILRENVNKETSDSKSPSNNHNQDYPQNLIHTDNNITSSSENSTVDVVAMENKVKGIADTTVLNINVASDSTLSSEHAKEKLTNSLINKESTDIEISNEAEIKNTTGEKKSNEHKSKESTEDFSESNSNEENVAKSSTKSKD</sequence>
<feature type="compositionally biased region" description="Polar residues" evidence="1">
    <location>
        <begin position="253"/>
        <end position="263"/>
    </location>
</feature>
<name>A0A2A4JAC7_HELVI</name>